<keyword evidence="2" id="KW-0732">Signal</keyword>
<evidence type="ECO:0000313" key="3">
    <source>
        <dbReference type="EMBL" id="ATP56436.1"/>
    </source>
</evidence>
<protein>
    <submittedName>
        <fullName evidence="3">Uncharacterized protein</fullName>
    </submittedName>
</protein>
<feature type="compositionally biased region" description="Polar residues" evidence="1">
    <location>
        <begin position="134"/>
        <end position="148"/>
    </location>
</feature>
<evidence type="ECO:0000313" key="4">
    <source>
        <dbReference type="Proteomes" id="UP000223749"/>
    </source>
</evidence>
<dbReference type="OrthoDB" id="959648at2"/>
<dbReference type="AlphaFoldDB" id="A0A2D1U4B3"/>
<feature type="signal peptide" evidence="2">
    <location>
        <begin position="1"/>
        <end position="24"/>
    </location>
</feature>
<keyword evidence="4" id="KW-1185">Reference proteome</keyword>
<feature type="compositionally biased region" description="Polar residues" evidence="1">
    <location>
        <begin position="79"/>
        <end position="102"/>
    </location>
</feature>
<accession>A0A2D1U4B3</accession>
<dbReference type="EMBL" id="CP024091">
    <property type="protein sequence ID" value="ATP56436.1"/>
    <property type="molecule type" value="Genomic_DNA"/>
</dbReference>
<evidence type="ECO:0000256" key="1">
    <source>
        <dbReference type="SAM" id="MobiDB-lite"/>
    </source>
</evidence>
<feature type="compositionally biased region" description="Basic and acidic residues" evidence="1">
    <location>
        <begin position="103"/>
        <end position="119"/>
    </location>
</feature>
<dbReference type="Proteomes" id="UP000223749">
    <property type="component" value="Chromosome"/>
</dbReference>
<feature type="chain" id="PRO_5013648960" evidence="2">
    <location>
        <begin position="25"/>
        <end position="154"/>
    </location>
</feature>
<sequence>MKTLYKIATITIIALMLNVKISTAQEQNTKESLGKQYLNNKVPGLKYGPSSKQKRSIQSVNSKQNTTGNIRDVIFTGGVPTNKSQVSRANKNISAKSSNIKLSSDEKATEPEKNKEEVKNIVPSQGNVKEPEETPQQTAPVKATSTKNGSKKTK</sequence>
<feature type="compositionally biased region" description="Polar residues" evidence="1">
    <location>
        <begin position="56"/>
        <end position="69"/>
    </location>
</feature>
<feature type="region of interest" description="Disordered" evidence="1">
    <location>
        <begin position="43"/>
        <end position="154"/>
    </location>
</feature>
<name>A0A2D1U4B3_9SPHI</name>
<evidence type="ECO:0000256" key="2">
    <source>
        <dbReference type="SAM" id="SignalP"/>
    </source>
</evidence>
<gene>
    <name evidence="3" type="ORF">CPT03_08090</name>
</gene>
<organism evidence="3 4">
    <name type="scientific">Pedobacter ginsengisoli</name>
    <dbReference type="NCBI Taxonomy" id="363852"/>
    <lineage>
        <taxon>Bacteria</taxon>
        <taxon>Pseudomonadati</taxon>
        <taxon>Bacteroidota</taxon>
        <taxon>Sphingobacteriia</taxon>
        <taxon>Sphingobacteriales</taxon>
        <taxon>Sphingobacteriaceae</taxon>
        <taxon>Pedobacter</taxon>
    </lineage>
</organism>
<dbReference type="RefSeq" id="WP_099438378.1">
    <property type="nucleotide sequence ID" value="NZ_CP024091.1"/>
</dbReference>
<dbReference type="KEGG" id="pgs:CPT03_08090"/>
<reference evidence="3 4" key="1">
    <citation type="submission" date="2017-10" db="EMBL/GenBank/DDBJ databases">
        <title>Whole genome of Pedobacter ginsengisoli T01R-27 isolated from tomato rhizosphere.</title>
        <authorList>
            <person name="Weon H.-Y."/>
            <person name="Lee S.A."/>
            <person name="Sang M.K."/>
            <person name="Song J."/>
        </authorList>
    </citation>
    <scope>NUCLEOTIDE SEQUENCE [LARGE SCALE GENOMIC DNA]</scope>
    <source>
        <strain evidence="3 4">T01R-27</strain>
    </source>
</reference>
<proteinExistence type="predicted"/>